<dbReference type="AlphaFoldDB" id="A0A383ABR8"/>
<name>A0A383ABR8_9ZZZZ</name>
<reference evidence="1" key="1">
    <citation type="submission" date="2018-05" db="EMBL/GenBank/DDBJ databases">
        <authorList>
            <person name="Lanie J.A."/>
            <person name="Ng W.-L."/>
            <person name="Kazmierczak K.M."/>
            <person name="Andrzejewski T.M."/>
            <person name="Davidsen T.M."/>
            <person name="Wayne K.J."/>
            <person name="Tettelin H."/>
            <person name="Glass J.I."/>
            <person name="Rusch D."/>
            <person name="Podicherti R."/>
            <person name="Tsui H.-C.T."/>
            <person name="Winkler M.E."/>
        </authorList>
    </citation>
    <scope>NUCLEOTIDE SEQUENCE</scope>
</reference>
<protein>
    <submittedName>
        <fullName evidence="1">Uncharacterized protein</fullName>
    </submittedName>
</protein>
<feature type="non-terminal residue" evidence="1">
    <location>
        <position position="1"/>
    </location>
</feature>
<accession>A0A383ABR8</accession>
<organism evidence="1">
    <name type="scientific">marine metagenome</name>
    <dbReference type="NCBI Taxonomy" id="408172"/>
    <lineage>
        <taxon>unclassified sequences</taxon>
        <taxon>metagenomes</taxon>
        <taxon>ecological metagenomes</taxon>
    </lineage>
</organism>
<dbReference type="EMBL" id="UINC01190740">
    <property type="protein sequence ID" value="SVE05040.1"/>
    <property type="molecule type" value="Genomic_DNA"/>
</dbReference>
<proteinExistence type="predicted"/>
<gene>
    <name evidence="1" type="ORF">METZ01_LOCUS457894</name>
</gene>
<evidence type="ECO:0000313" key="1">
    <source>
        <dbReference type="EMBL" id="SVE05040.1"/>
    </source>
</evidence>
<sequence>EIDIPMVVRVRVKEFERAGNLRKFMKNLGGIKPSHLVTGDKSIRYYKLSHGERLQFEPKKLSKFTLLSRLGFQNGMSDYEQYQIRVWKDDKVLGTYFFSPEKSDDSFIKENKKVIPGKWRSCEIELSKKKSTYSVELLDKGKTVYIRCLGSK</sequence>